<dbReference type="Pfam" id="PF13687">
    <property type="entry name" value="DUF4153"/>
    <property type="match status" value="1"/>
</dbReference>
<dbReference type="RefSeq" id="WP_257499436.1">
    <property type="nucleotide sequence ID" value="NZ_CP102382.1"/>
</dbReference>
<feature type="transmembrane region" description="Helical" evidence="1">
    <location>
        <begin position="95"/>
        <end position="114"/>
    </location>
</feature>
<feature type="transmembrane region" description="Helical" evidence="1">
    <location>
        <begin position="370"/>
        <end position="390"/>
    </location>
</feature>
<feature type="transmembrane region" description="Helical" evidence="1">
    <location>
        <begin position="272"/>
        <end position="291"/>
    </location>
</feature>
<evidence type="ECO:0000313" key="2">
    <source>
        <dbReference type="EMBL" id="UUV21511.1"/>
    </source>
</evidence>
<feature type="transmembrane region" description="Helical" evidence="1">
    <location>
        <begin position="53"/>
        <end position="83"/>
    </location>
</feature>
<accession>A0ABY5NSF3</accession>
<feature type="transmembrane region" description="Helical" evidence="1">
    <location>
        <begin position="134"/>
        <end position="153"/>
    </location>
</feature>
<organism evidence="2 3">
    <name type="scientific">Paenimyroides aestuarii</name>
    <dbReference type="NCBI Taxonomy" id="2968490"/>
    <lineage>
        <taxon>Bacteria</taxon>
        <taxon>Pseudomonadati</taxon>
        <taxon>Bacteroidota</taxon>
        <taxon>Flavobacteriia</taxon>
        <taxon>Flavobacteriales</taxon>
        <taxon>Flavobacteriaceae</taxon>
        <taxon>Paenimyroides</taxon>
    </lineage>
</organism>
<name>A0ABY5NSF3_9FLAO</name>
<dbReference type="Proteomes" id="UP001317001">
    <property type="component" value="Chromosome"/>
</dbReference>
<evidence type="ECO:0000256" key="1">
    <source>
        <dbReference type="SAM" id="Phobius"/>
    </source>
</evidence>
<gene>
    <name evidence="2" type="ORF">NPX36_00180</name>
</gene>
<feature type="transmembrane region" description="Helical" evidence="1">
    <location>
        <begin position="340"/>
        <end position="358"/>
    </location>
</feature>
<feature type="transmembrane region" description="Helical" evidence="1">
    <location>
        <begin position="233"/>
        <end position="252"/>
    </location>
</feature>
<reference evidence="2 3" key="1">
    <citation type="submission" date="2022-08" db="EMBL/GenBank/DDBJ databases">
        <title>Myroides zhujiangensis sp. nov., a novel bacterium isolated from sediment in the Pearl River Estuary.</title>
        <authorList>
            <person name="Cui L."/>
        </authorList>
    </citation>
    <scope>NUCLEOTIDE SEQUENCE [LARGE SCALE GENOMIC DNA]</scope>
    <source>
        <strain evidence="2 3">SCSIO 72103</strain>
    </source>
</reference>
<keyword evidence="3" id="KW-1185">Reference proteome</keyword>
<feature type="transmembrane region" description="Helical" evidence="1">
    <location>
        <begin position="23"/>
        <end position="41"/>
    </location>
</feature>
<protein>
    <submittedName>
        <fullName evidence="2">DUF4173 domain-containing protein</fullName>
    </submittedName>
</protein>
<feature type="transmembrane region" description="Helical" evidence="1">
    <location>
        <begin position="173"/>
        <end position="191"/>
    </location>
</feature>
<keyword evidence="1" id="KW-0812">Transmembrane</keyword>
<feature type="transmembrane region" description="Helical" evidence="1">
    <location>
        <begin position="303"/>
        <end position="324"/>
    </location>
</feature>
<sequence>MKKQFLIFGSAILFTILFYDQELGLNLSVFALLLVVTQLVMHPKLIHNKKALVLAACVVAASVSNAWLLSVVTVFTVVITSFVFRYFVVDPQMKLISNAFNFVLSWPAFVVRFFKVDEWLDFKKDDSKKTIIKLFSYVVIPLVILSVFFGLYVSSSEWLSKWYNRYEWNINGLIIFTILLGFYISFVFWHIKSFNFIKVIDKNLKFHFSRTEQTALKPTFNYIPVAFEMRSGVITLASLNAMLLFFIVVFNIENAQQSIQHISEYSSRTHSQIYLIIVSVFLAMAVVLFFFKNTLNFIKNNRWLLQLTKIWIALNALLICSAFYQNSVYISSLGLTYKRLGVYLFLIICFVGLLYSYLKVQHKKTNFYLIDRMSWVLFYSLVGCSLFNWGNIMTHYNLQKDTADLNYLMYLSGNEKALIDYYKEQNREIPEFLLNRIRYHEDLPLLSKQLYYSSIK</sequence>
<evidence type="ECO:0000313" key="3">
    <source>
        <dbReference type="Proteomes" id="UP001317001"/>
    </source>
</evidence>
<proteinExistence type="predicted"/>
<keyword evidence="1" id="KW-0472">Membrane</keyword>
<keyword evidence="1" id="KW-1133">Transmembrane helix</keyword>
<dbReference type="EMBL" id="CP102382">
    <property type="protein sequence ID" value="UUV21511.1"/>
    <property type="molecule type" value="Genomic_DNA"/>
</dbReference>
<dbReference type="InterPro" id="IPR025291">
    <property type="entry name" value="DUF4153"/>
</dbReference>